<reference evidence="1" key="1">
    <citation type="submission" date="2020-08" db="EMBL/GenBank/DDBJ databases">
        <title>Genome sequencing and assembly of the red palm weevil Rhynchophorus ferrugineus.</title>
        <authorList>
            <person name="Dias G.B."/>
            <person name="Bergman C.M."/>
            <person name="Manee M."/>
        </authorList>
    </citation>
    <scope>NUCLEOTIDE SEQUENCE</scope>
    <source>
        <strain evidence="1">AA-2017</strain>
        <tissue evidence="1">Whole larva</tissue>
    </source>
</reference>
<protein>
    <submittedName>
        <fullName evidence="1">Uncharacterized protein</fullName>
    </submittedName>
</protein>
<organism evidence="1 2">
    <name type="scientific">Rhynchophorus ferrugineus</name>
    <name type="common">Red palm weevil</name>
    <name type="synonym">Curculio ferrugineus</name>
    <dbReference type="NCBI Taxonomy" id="354439"/>
    <lineage>
        <taxon>Eukaryota</taxon>
        <taxon>Metazoa</taxon>
        <taxon>Ecdysozoa</taxon>
        <taxon>Arthropoda</taxon>
        <taxon>Hexapoda</taxon>
        <taxon>Insecta</taxon>
        <taxon>Pterygota</taxon>
        <taxon>Neoptera</taxon>
        <taxon>Endopterygota</taxon>
        <taxon>Coleoptera</taxon>
        <taxon>Polyphaga</taxon>
        <taxon>Cucujiformia</taxon>
        <taxon>Curculionidae</taxon>
        <taxon>Dryophthorinae</taxon>
        <taxon>Rhynchophorus</taxon>
    </lineage>
</organism>
<dbReference type="EMBL" id="JAACXV010014079">
    <property type="protein sequence ID" value="KAF7270565.1"/>
    <property type="molecule type" value="Genomic_DNA"/>
</dbReference>
<evidence type="ECO:0000313" key="1">
    <source>
        <dbReference type="EMBL" id="KAF7270565.1"/>
    </source>
</evidence>
<sequence length="94" mass="10298">MIGLEENGTLSLMCVPSGPSASTIDHFLVVGSLSPQRLAEDTRASPPCPCRLLRHWLKFNERPNEVVASLTTHWYVLRLLVSRPSAVFGGVPLT</sequence>
<dbReference type="AlphaFoldDB" id="A0A834I3H7"/>
<gene>
    <name evidence="1" type="ORF">GWI33_016457</name>
</gene>
<keyword evidence="2" id="KW-1185">Reference proteome</keyword>
<proteinExistence type="predicted"/>
<comment type="caution">
    <text evidence="1">The sequence shown here is derived from an EMBL/GenBank/DDBJ whole genome shotgun (WGS) entry which is preliminary data.</text>
</comment>
<name>A0A834I3H7_RHYFE</name>
<dbReference type="Proteomes" id="UP000625711">
    <property type="component" value="Unassembled WGS sequence"/>
</dbReference>
<evidence type="ECO:0000313" key="2">
    <source>
        <dbReference type="Proteomes" id="UP000625711"/>
    </source>
</evidence>
<accession>A0A834I3H7</accession>